<dbReference type="Gene3D" id="3.30.420.340">
    <property type="entry name" value="UvrC, RNAse H endonuclease domain"/>
    <property type="match status" value="1"/>
</dbReference>
<evidence type="ECO:0000259" key="16">
    <source>
        <dbReference type="PROSITE" id="PS50165"/>
    </source>
</evidence>
<dbReference type="PROSITE" id="PS50151">
    <property type="entry name" value="UVR"/>
    <property type="match status" value="1"/>
</dbReference>
<dbReference type="InterPro" id="IPR050066">
    <property type="entry name" value="UvrABC_protein_C"/>
</dbReference>
<dbReference type="NCBIfam" id="NF001824">
    <property type="entry name" value="PRK00558.1-5"/>
    <property type="match status" value="1"/>
</dbReference>
<comment type="similarity">
    <text evidence="9 13">Belongs to the UvrC family.</text>
</comment>
<evidence type="ECO:0000256" key="13">
    <source>
        <dbReference type="HAMAP-Rule" id="MF_00203"/>
    </source>
</evidence>
<keyword evidence="3 13" id="KW-0227">DNA damage</keyword>
<reference evidence="17 18" key="1">
    <citation type="journal article" date="2018" name="ISME J.">
        <title>Endosymbiont genomes yield clues of tubeworm success.</title>
        <authorList>
            <person name="Li Y."/>
            <person name="Liles M.R."/>
            <person name="Halanych K.M."/>
        </authorList>
    </citation>
    <scope>NUCLEOTIDE SEQUENCE [LARGE SCALE GENOMIC DNA]</scope>
    <source>
        <strain evidence="17">A1422</strain>
    </source>
</reference>
<dbReference type="HAMAP" id="MF_00203">
    <property type="entry name" value="UvrC"/>
    <property type="match status" value="1"/>
</dbReference>
<evidence type="ECO:0000256" key="5">
    <source>
        <dbReference type="ARBA" id="ARBA00022881"/>
    </source>
</evidence>
<feature type="domain" description="GIY-YIG" evidence="15">
    <location>
        <begin position="21"/>
        <end position="98"/>
    </location>
</feature>
<dbReference type="Pfam" id="PF02151">
    <property type="entry name" value="UVR"/>
    <property type="match status" value="1"/>
</dbReference>
<evidence type="ECO:0000256" key="12">
    <source>
        <dbReference type="ARBA" id="ARBA00077138"/>
    </source>
</evidence>
<feature type="domain" description="UvrC family homology region profile" evidence="16">
    <location>
        <begin position="258"/>
        <end position="481"/>
    </location>
</feature>
<dbReference type="CDD" id="cd10434">
    <property type="entry name" value="GIY-YIG_UvrC_Cho"/>
    <property type="match status" value="1"/>
</dbReference>
<name>A0A370DWB0_9GAMM</name>
<evidence type="ECO:0000256" key="10">
    <source>
        <dbReference type="ARBA" id="ARBA00062841"/>
    </source>
</evidence>
<evidence type="ECO:0000313" key="18">
    <source>
        <dbReference type="Proteomes" id="UP000255508"/>
    </source>
</evidence>
<dbReference type="InterPro" id="IPR035901">
    <property type="entry name" value="GIY-YIG_endonuc_sf"/>
</dbReference>
<dbReference type="Gene3D" id="3.40.1440.10">
    <property type="entry name" value="GIY-YIG endonuclease"/>
    <property type="match status" value="1"/>
</dbReference>
<keyword evidence="7 13" id="KW-0742">SOS response</keyword>
<dbReference type="GO" id="GO:0009432">
    <property type="term" value="P:SOS response"/>
    <property type="evidence" value="ECO:0007669"/>
    <property type="project" value="UniProtKB-UniRule"/>
</dbReference>
<dbReference type="GO" id="GO:0009380">
    <property type="term" value="C:excinuclease repair complex"/>
    <property type="evidence" value="ECO:0007669"/>
    <property type="project" value="InterPro"/>
</dbReference>
<dbReference type="InterPro" id="IPR047296">
    <property type="entry name" value="GIY-YIG_UvrC_Cho"/>
</dbReference>
<proteinExistence type="inferred from homology"/>
<dbReference type="Pfam" id="PF14520">
    <property type="entry name" value="HHH_5"/>
    <property type="match status" value="1"/>
</dbReference>
<comment type="function">
    <text evidence="8 13">The UvrABC repair system catalyzes the recognition and processing of DNA lesions. UvrC both incises the 5' and 3' sides of the lesion. The N-terminal half is responsible for the 3' incision and the C-terminal half is responsible for the 5' incision.</text>
</comment>
<keyword evidence="2 13" id="KW-0963">Cytoplasm</keyword>
<dbReference type="Proteomes" id="UP000255508">
    <property type="component" value="Unassembled WGS sequence"/>
</dbReference>
<dbReference type="GO" id="GO:0009381">
    <property type="term" value="F:excinuclease ABC activity"/>
    <property type="evidence" value="ECO:0007669"/>
    <property type="project" value="UniProtKB-UniRule"/>
</dbReference>
<dbReference type="Pfam" id="PF22920">
    <property type="entry name" value="UvrC_RNaseH"/>
    <property type="match status" value="1"/>
</dbReference>
<dbReference type="Pfam" id="PF08459">
    <property type="entry name" value="UvrC_RNaseH_dom"/>
    <property type="match status" value="1"/>
</dbReference>
<feature type="domain" description="UVR" evidence="14">
    <location>
        <begin position="208"/>
        <end position="243"/>
    </location>
</feature>
<dbReference type="PANTHER" id="PTHR30562:SF1">
    <property type="entry name" value="UVRABC SYSTEM PROTEIN C"/>
    <property type="match status" value="1"/>
</dbReference>
<dbReference type="InterPro" id="IPR000305">
    <property type="entry name" value="GIY-YIG_endonuc"/>
</dbReference>
<evidence type="ECO:0000256" key="9">
    <source>
        <dbReference type="ARBA" id="ARBA00061531"/>
    </source>
</evidence>
<dbReference type="GO" id="GO:0005737">
    <property type="term" value="C:cytoplasm"/>
    <property type="evidence" value="ECO:0007669"/>
    <property type="project" value="UniProtKB-SubCell"/>
</dbReference>
<dbReference type="FunFam" id="1.10.150.20:FF:000005">
    <property type="entry name" value="UvrABC system protein C"/>
    <property type="match status" value="1"/>
</dbReference>
<dbReference type="SUPFAM" id="SSF46600">
    <property type="entry name" value="C-terminal UvrC-binding domain of UvrB"/>
    <property type="match status" value="1"/>
</dbReference>
<dbReference type="InterPro" id="IPR010994">
    <property type="entry name" value="RuvA_2-like"/>
</dbReference>
<keyword evidence="5 13" id="KW-0267">Excision nuclease</keyword>
<accession>A0A370DWB0</accession>
<dbReference type="NCBIfam" id="TIGR00194">
    <property type="entry name" value="uvrC"/>
    <property type="match status" value="1"/>
</dbReference>
<dbReference type="PROSITE" id="PS50165">
    <property type="entry name" value="UVRC"/>
    <property type="match status" value="1"/>
</dbReference>
<dbReference type="GO" id="GO:0006289">
    <property type="term" value="P:nucleotide-excision repair"/>
    <property type="evidence" value="ECO:0007669"/>
    <property type="project" value="UniProtKB-UniRule"/>
</dbReference>
<dbReference type="Gene3D" id="4.10.860.10">
    <property type="entry name" value="UVR domain"/>
    <property type="match status" value="1"/>
</dbReference>
<dbReference type="FunFam" id="3.40.1440.10:FF:000001">
    <property type="entry name" value="UvrABC system protein C"/>
    <property type="match status" value="1"/>
</dbReference>
<evidence type="ECO:0000256" key="2">
    <source>
        <dbReference type="ARBA" id="ARBA00022490"/>
    </source>
</evidence>
<evidence type="ECO:0000256" key="3">
    <source>
        <dbReference type="ARBA" id="ARBA00022763"/>
    </source>
</evidence>
<evidence type="ECO:0000259" key="14">
    <source>
        <dbReference type="PROSITE" id="PS50151"/>
    </source>
</evidence>
<dbReference type="EMBL" id="QFXD01000228">
    <property type="protein sequence ID" value="RDH89135.1"/>
    <property type="molecule type" value="Genomic_DNA"/>
</dbReference>
<comment type="subcellular location">
    <subcellularLocation>
        <location evidence="1 13">Cytoplasm</location>
    </subcellularLocation>
</comment>
<evidence type="ECO:0000256" key="11">
    <source>
        <dbReference type="ARBA" id="ARBA00067419"/>
    </source>
</evidence>
<dbReference type="InterPro" id="IPR036876">
    <property type="entry name" value="UVR_dom_sf"/>
</dbReference>
<dbReference type="InterPro" id="IPR004791">
    <property type="entry name" value="UvrC"/>
</dbReference>
<evidence type="ECO:0000313" key="17">
    <source>
        <dbReference type="EMBL" id="RDH89135.1"/>
    </source>
</evidence>
<gene>
    <name evidence="13 17" type="primary">uvrC</name>
    <name evidence="17" type="ORF">DIZ79_13170</name>
</gene>
<evidence type="ECO:0000256" key="4">
    <source>
        <dbReference type="ARBA" id="ARBA00022769"/>
    </source>
</evidence>
<evidence type="ECO:0000256" key="7">
    <source>
        <dbReference type="ARBA" id="ARBA00023236"/>
    </source>
</evidence>
<dbReference type="SMART" id="SM00278">
    <property type="entry name" value="HhH1"/>
    <property type="match status" value="2"/>
</dbReference>
<dbReference type="GO" id="GO:0003677">
    <property type="term" value="F:DNA binding"/>
    <property type="evidence" value="ECO:0007669"/>
    <property type="project" value="UniProtKB-UniRule"/>
</dbReference>
<dbReference type="InterPro" id="IPR001162">
    <property type="entry name" value="UvrC_RNase_H_dom"/>
</dbReference>
<dbReference type="Gene3D" id="1.10.150.20">
    <property type="entry name" value="5' to 3' exonuclease, C-terminal subdomain"/>
    <property type="match status" value="1"/>
</dbReference>
<dbReference type="PROSITE" id="PS50164">
    <property type="entry name" value="GIY_YIG"/>
    <property type="match status" value="1"/>
</dbReference>
<organism evidence="17 18">
    <name type="scientific">endosymbiont of Lamellibrachia luymesi</name>
    <dbReference type="NCBI Taxonomy" id="2200907"/>
    <lineage>
        <taxon>Bacteria</taxon>
        <taxon>Pseudomonadati</taxon>
        <taxon>Pseudomonadota</taxon>
        <taxon>Gammaproteobacteria</taxon>
        <taxon>sulfur-oxidizing symbionts</taxon>
    </lineage>
</organism>
<evidence type="ECO:0000256" key="8">
    <source>
        <dbReference type="ARBA" id="ARBA00059452"/>
    </source>
</evidence>
<keyword evidence="6 13" id="KW-0234">DNA repair</keyword>
<dbReference type="InterPro" id="IPR038476">
    <property type="entry name" value="UvrC_RNase_H_dom_sf"/>
</dbReference>
<evidence type="ECO:0000259" key="15">
    <source>
        <dbReference type="PROSITE" id="PS50164"/>
    </source>
</evidence>
<sequence>MSETSSTPDFDAKTFLSTLTTRPGVYRMLGQDDKLLYVGKAKNLKKRVSSYFSRSLNRRIQLMVSQIEGIEVVVTHTEAEALILENNLIKSLKPKYNILLRDDKSYPYIHLSTYQKFPRLSFRRGARTGKGRYFGPYPSAGSTRETLQILQKLFSVRQCEESFFRNRSRPCLQYQIKRCDAPCVELVDEETYARDVRHAVLFLEGKANRVIDELVARMESASQTQAFEKAALYRDQIKRLRRIQERQYVSGEGGDLDIVAVSLIGSSACVQVFFIRSGRNLGNKSFYPGIPSGANEASVLSAFVSQYYLDKPVPSEIILNKEPTDRVLLQEVLSNQSGHKVRISSRVRGERARWLRMAEGNAALALKARLASRIDMEGRLEALQQALDLPELPARMECFDISHTRGELTVASCVVFNEQGPLKSDYRRFNIEGITPGDDYAAMQQALERRYTRIKKGEVPLPDILFIDGGRGQISVVEESLRELGVSGLTLVGVAKGADRKAGMEQLFLLGSSTPIILPADSPALHLVQQIRDEAHRFAITAHRQRRERKRRTSVLEEIPGIGPKRRQRLLRQFGGLQELARAGIEDISRVEGVSQKLAEQIYQTFHGED</sequence>
<dbReference type="AlphaFoldDB" id="A0A370DWB0"/>
<evidence type="ECO:0000256" key="1">
    <source>
        <dbReference type="ARBA" id="ARBA00004496"/>
    </source>
</evidence>
<dbReference type="FunFam" id="3.30.420.340:FF:000001">
    <property type="entry name" value="UvrABC system protein C"/>
    <property type="match status" value="1"/>
</dbReference>
<dbReference type="InterPro" id="IPR003583">
    <property type="entry name" value="Hlx-hairpin-Hlx_DNA-bd_motif"/>
</dbReference>
<dbReference type="SMART" id="SM00465">
    <property type="entry name" value="GIYc"/>
    <property type="match status" value="1"/>
</dbReference>
<evidence type="ECO:0000256" key="6">
    <source>
        <dbReference type="ARBA" id="ARBA00023204"/>
    </source>
</evidence>
<dbReference type="SUPFAM" id="SSF82771">
    <property type="entry name" value="GIY-YIG endonuclease"/>
    <property type="match status" value="1"/>
</dbReference>
<dbReference type="Pfam" id="PF01541">
    <property type="entry name" value="GIY-YIG"/>
    <property type="match status" value="1"/>
</dbReference>
<protein>
    <recommendedName>
        <fullName evidence="11 13">UvrABC system protein C</fullName>
        <shortName evidence="13">Protein UvrC</shortName>
    </recommendedName>
    <alternativeName>
        <fullName evidence="12 13">Excinuclease ABC subunit C</fullName>
    </alternativeName>
</protein>
<dbReference type="PANTHER" id="PTHR30562">
    <property type="entry name" value="UVRC/OXIDOREDUCTASE"/>
    <property type="match status" value="1"/>
</dbReference>
<comment type="subunit">
    <text evidence="10 13">Interacts with UvrB in an incision complex.</text>
</comment>
<keyword evidence="4 13" id="KW-0228">DNA excision</keyword>
<dbReference type="SUPFAM" id="SSF47781">
    <property type="entry name" value="RuvA domain 2-like"/>
    <property type="match status" value="1"/>
</dbReference>
<dbReference type="InterPro" id="IPR001943">
    <property type="entry name" value="UVR_dom"/>
</dbReference>
<comment type="caution">
    <text evidence="17">The sequence shown here is derived from an EMBL/GenBank/DDBJ whole genome shotgun (WGS) entry which is preliminary data.</text>
</comment>